<dbReference type="InParanoid" id="A0A7M7K3G6"/>
<name>A0A7M7K3G6_VARDE</name>
<feature type="compositionally biased region" description="Basic and acidic residues" evidence="1">
    <location>
        <begin position="86"/>
        <end position="95"/>
    </location>
</feature>
<dbReference type="Proteomes" id="UP000594260">
    <property type="component" value="Unplaced"/>
</dbReference>
<feature type="compositionally biased region" description="Basic and acidic residues" evidence="1">
    <location>
        <begin position="1"/>
        <end position="11"/>
    </location>
</feature>
<dbReference type="OrthoDB" id="10629935at2759"/>
<reference evidence="2" key="1">
    <citation type="submission" date="2021-01" db="UniProtKB">
        <authorList>
            <consortium name="EnsemblMetazoa"/>
        </authorList>
    </citation>
    <scope>IDENTIFICATION</scope>
</reference>
<evidence type="ECO:0000313" key="3">
    <source>
        <dbReference type="Proteomes" id="UP000594260"/>
    </source>
</evidence>
<dbReference type="GeneID" id="111250191"/>
<protein>
    <submittedName>
        <fullName evidence="2">Uncharacterized protein</fullName>
    </submittedName>
</protein>
<organism evidence="2 3">
    <name type="scientific">Varroa destructor</name>
    <name type="common">Honeybee mite</name>
    <dbReference type="NCBI Taxonomy" id="109461"/>
    <lineage>
        <taxon>Eukaryota</taxon>
        <taxon>Metazoa</taxon>
        <taxon>Ecdysozoa</taxon>
        <taxon>Arthropoda</taxon>
        <taxon>Chelicerata</taxon>
        <taxon>Arachnida</taxon>
        <taxon>Acari</taxon>
        <taxon>Parasitiformes</taxon>
        <taxon>Mesostigmata</taxon>
        <taxon>Gamasina</taxon>
        <taxon>Dermanyssoidea</taxon>
        <taxon>Varroidae</taxon>
        <taxon>Varroa</taxon>
    </lineage>
</organism>
<keyword evidence="3" id="KW-1185">Reference proteome</keyword>
<dbReference type="KEGG" id="vde:111250191"/>
<proteinExistence type="predicted"/>
<dbReference type="EnsemblMetazoa" id="XM_022805033">
    <property type="protein sequence ID" value="XP_022660768"/>
    <property type="gene ID" value="LOC111250191"/>
</dbReference>
<accession>A0A7M7K3G6</accession>
<sequence length="228" mass="25679">MVERTKRRTEELNTAMDDTESDVMEPDMPASGSEHEDNIDMINDQTEIDLARQQRSPGARSRKDSTSSGGQKKKATSVIKAQKQNPSERKSSVRECVECDSASVDSLKLNEECSPEQIMDLIDDALKNDRRSLERLVQEPINHFPVLEEATASQLLELLLRNPQLPVYGQVRWLKQLLAMSTGSVVLKKAEYRKLIEPMLDRTSSISEHCLRLRGKLDLLMGPSEAVS</sequence>
<dbReference type="AlphaFoldDB" id="A0A7M7K3G6"/>
<feature type="region of interest" description="Disordered" evidence="1">
    <location>
        <begin position="1"/>
        <end position="95"/>
    </location>
</feature>
<dbReference type="RefSeq" id="XP_022660768.1">
    <property type="nucleotide sequence ID" value="XM_022805033.1"/>
</dbReference>
<evidence type="ECO:0000313" key="2">
    <source>
        <dbReference type="EnsemblMetazoa" id="XP_022660768"/>
    </source>
</evidence>
<evidence type="ECO:0000256" key="1">
    <source>
        <dbReference type="SAM" id="MobiDB-lite"/>
    </source>
</evidence>